<dbReference type="EMBL" id="JAJEQW010000001">
    <property type="protein sequence ID" value="MCC2240862.1"/>
    <property type="molecule type" value="Genomic_DNA"/>
</dbReference>
<evidence type="ECO:0000256" key="2">
    <source>
        <dbReference type="ARBA" id="ARBA00022475"/>
    </source>
</evidence>
<dbReference type="Gene3D" id="3.60.15.10">
    <property type="entry name" value="Ribonuclease Z/Hydroxyacylglutathione hydrolase-like"/>
    <property type="match status" value="1"/>
</dbReference>
<dbReference type="NCBIfam" id="TIGR00361">
    <property type="entry name" value="ComEC_Rec2"/>
    <property type="match status" value="1"/>
</dbReference>
<evidence type="ECO:0000256" key="6">
    <source>
        <dbReference type="SAM" id="Phobius"/>
    </source>
</evidence>
<feature type="domain" description="DUF4131" evidence="8">
    <location>
        <begin position="7"/>
        <end position="157"/>
    </location>
</feature>
<dbReference type="InterPro" id="IPR025405">
    <property type="entry name" value="DUF4131"/>
</dbReference>
<feature type="transmembrane region" description="Helical" evidence="6">
    <location>
        <begin position="20"/>
        <end position="40"/>
    </location>
</feature>
<evidence type="ECO:0000259" key="8">
    <source>
        <dbReference type="Pfam" id="PF13567"/>
    </source>
</evidence>
<feature type="transmembrane region" description="Helical" evidence="6">
    <location>
        <begin position="234"/>
        <end position="253"/>
    </location>
</feature>
<dbReference type="InterPro" id="IPR036866">
    <property type="entry name" value="RibonucZ/Hydroxyglut_hydro"/>
</dbReference>
<dbReference type="Pfam" id="PF13567">
    <property type="entry name" value="DUF4131"/>
    <property type="match status" value="1"/>
</dbReference>
<evidence type="ECO:0000259" key="7">
    <source>
        <dbReference type="Pfam" id="PF03772"/>
    </source>
</evidence>
<evidence type="ECO:0000313" key="9">
    <source>
        <dbReference type="EMBL" id="MCC2240862.1"/>
    </source>
</evidence>
<evidence type="ECO:0000256" key="5">
    <source>
        <dbReference type="ARBA" id="ARBA00023136"/>
    </source>
</evidence>
<sequence length="797" mass="90341">MAGCQMYLLYALRQRKRRVYRFTAVLGIGFFLLGIARIWYMQQQSYTIETILKEQETSLSVETDASGGWQTENEKTILQGKIEKKERKNNQTRLYLNHVFLRIGDNTYKTNSVLVRLKQEPSDQSCRIGTTIVLEGNIRQLNRAANDGNYDEFQYYHSLNMDYHFDAERICGEYGREDVLAEKLFMIKEKLKENYINNLSERNAGILGTMLLGDKELLEKEVSTVFQQAGASHVLVISGMHISCIGLFCYGLLRKKGNSLCACTAAVVFLFCYVKMTGMGISAIRAWIMFALLMAAKLSGRSYDSRTALSVAVLVLLWKNPYLVENAGLQFSVAAILGVVVVAKCIGQLFPREQKEQTQERKTGDKAANKIREKWKRQIRQNFLVSLSVQFTTLPLVAYYYYEVPVYALILNLLIVSLLSAVLINGIVATFLMCMEKIVVGRLFAGPVIMMLELLLDGIYVGVSWCSRLPGATKIVGQWPIQRIIFYYLMLAATCLLIKNRTKKSGNRDRNRNTNILLRKFPIVLFGSVVLLLVLRPVKSNHLMAVLDVGQGDGIYVRLGEDTNLFLDGGSTDVSKVGTYRILPFLKSNGITKIDYWFISHYDEDHVNGLLEVLETEYSVENIILPGKQPDVKNYQSICALAERRNIPILYMKEGDCIRSGEDTISCLLPDGEYQAEDENGKSMILLYQTKYISGIFTGDAGEAEENWLLEKQRLWKVDFLKVGHHGSKYSSTEKFLKALSPELALISCGENNRYGHPHQETINRLKEASAEIFDTMEGGQISLEEEKGRITIRSFR</sequence>
<feature type="transmembrane region" description="Helical" evidence="6">
    <location>
        <begin position="382"/>
        <end position="402"/>
    </location>
</feature>
<dbReference type="Proteomes" id="UP001198893">
    <property type="component" value="Unassembled WGS sequence"/>
</dbReference>
<dbReference type="NCBIfam" id="TIGR00360">
    <property type="entry name" value="ComEC_N-term"/>
    <property type="match status" value="1"/>
</dbReference>
<feature type="transmembrane region" description="Helical" evidence="6">
    <location>
        <begin position="439"/>
        <end position="461"/>
    </location>
</feature>
<proteinExistence type="predicted"/>
<evidence type="ECO:0000256" key="3">
    <source>
        <dbReference type="ARBA" id="ARBA00022692"/>
    </source>
</evidence>
<protein>
    <submittedName>
        <fullName evidence="9">DNA internalization-related competence protein ComEC/Rec2</fullName>
    </submittedName>
</protein>
<organism evidence="9 10">
    <name type="scientific">Roseburia amylophila</name>
    <dbReference type="NCBI Taxonomy" id="2981794"/>
    <lineage>
        <taxon>Bacteria</taxon>
        <taxon>Bacillati</taxon>
        <taxon>Bacillota</taxon>
        <taxon>Clostridia</taxon>
        <taxon>Lachnospirales</taxon>
        <taxon>Lachnospiraceae</taxon>
        <taxon>Roseburia</taxon>
    </lineage>
</organism>
<dbReference type="InterPro" id="IPR004477">
    <property type="entry name" value="ComEC_N"/>
</dbReference>
<dbReference type="GO" id="GO:0005886">
    <property type="term" value="C:plasma membrane"/>
    <property type="evidence" value="ECO:0007669"/>
    <property type="project" value="UniProtKB-SubCell"/>
</dbReference>
<dbReference type="Pfam" id="PF03772">
    <property type="entry name" value="Competence"/>
    <property type="match status" value="1"/>
</dbReference>
<keyword evidence="4 6" id="KW-1133">Transmembrane helix</keyword>
<keyword evidence="3 6" id="KW-0812">Transmembrane</keyword>
<dbReference type="InterPro" id="IPR052159">
    <property type="entry name" value="Competence_DNA_uptake"/>
</dbReference>
<dbReference type="CDD" id="cd07731">
    <property type="entry name" value="ComA-like_MBL-fold"/>
    <property type="match status" value="1"/>
</dbReference>
<reference evidence="9" key="1">
    <citation type="submission" date="2021-10" db="EMBL/GenBank/DDBJ databases">
        <title>Anaerobic single-cell dispensing facilitates the cultivation of human gut bacteria.</title>
        <authorList>
            <person name="Afrizal A."/>
        </authorList>
    </citation>
    <scope>NUCLEOTIDE SEQUENCE</scope>
    <source>
        <strain evidence="9">CLA-AA-H204</strain>
    </source>
</reference>
<feature type="domain" description="ComEC/Rec2-related protein" evidence="7">
    <location>
        <begin position="210"/>
        <end position="499"/>
    </location>
</feature>
<gene>
    <name evidence="9" type="ORF">LKD47_00920</name>
</gene>
<dbReference type="InterPro" id="IPR035681">
    <property type="entry name" value="ComA-like_MBL"/>
</dbReference>
<dbReference type="PANTHER" id="PTHR30619:SF7">
    <property type="entry name" value="BETA-LACTAMASE DOMAIN PROTEIN"/>
    <property type="match status" value="1"/>
</dbReference>
<dbReference type="InterPro" id="IPR004797">
    <property type="entry name" value="Competence_ComEC/Rec2"/>
</dbReference>
<comment type="subcellular location">
    <subcellularLocation>
        <location evidence="1">Cell membrane</location>
        <topology evidence="1">Multi-pass membrane protein</topology>
    </subcellularLocation>
</comment>
<dbReference type="AlphaFoldDB" id="A0AAW4WD47"/>
<feature type="transmembrane region" description="Helical" evidence="6">
    <location>
        <begin position="408"/>
        <end position="432"/>
    </location>
</feature>
<evidence type="ECO:0000313" key="10">
    <source>
        <dbReference type="Proteomes" id="UP001198893"/>
    </source>
</evidence>
<evidence type="ECO:0000256" key="4">
    <source>
        <dbReference type="ARBA" id="ARBA00022989"/>
    </source>
</evidence>
<feature type="transmembrane region" description="Helical" evidence="6">
    <location>
        <begin position="481"/>
        <end position="498"/>
    </location>
</feature>
<feature type="transmembrane region" description="Helical" evidence="6">
    <location>
        <begin position="330"/>
        <end position="351"/>
    </location>
</feature>
<accession>A0AAW4WD47</accession>
<keyword evidence="2" id="KW-1003">Cell membrane</keyword>
<name>A0AAW4WD47_9FIRM</name>
<dbReference type="PANTHER" id="PTHR30619">
    <property type="entry name" value="DNA INTERNALIZATION/COMPETENCE PROTEIN COMEC/REC2"/>
    <property type="match status" value="1"/>
</dbReference>
<dbReference type="GO" id="GO:0030420">
    <property type="term" value="P:establishment of competence for transformation"/>
    <property type="evidence" value="ECO:0007669"/>
    <property type="project" value="InterPro"/>
</dbReference>
<feature type="transmembrane region" description="Helical" evidence="6">
    <location>
        <begin position="518"/>
        <end position="535"/>
    </location>
</feature>
<dbReference type="SUPFAM" id="SSF56281">
    <property type="entry name" value="Metallo-hydrolase/oxidoreductase"/>
    <property type="match status" value="1"/>
</dbReference>
<dbReference type="RefSeq" id="WP_227709562.1">
    <property type="nucleotide sequence ID" value="NZ_JAJEQW010000001.1"/>
</dbReference>
<keyword evidence="5 6" id="KW-0472">Membrane</keyword>
<evidence type="ECO:0000256" key="1">
    <source>
        <dbReference type="ARBA" id="ARBA00004651"/>
    </source>
</evidence>
<comment type="caution">
    <text evidence="9">The sequence shown here is derived from an EMBL/GenBank/DDBJ whole genome shotgun (WGS) entry which is preliminary data.</text>
</comment>